<protein>
    <recommendedName>
        <fullName evidence="1">Transposase InsH N-terminal domain-containing protein</fullName>
    </recommendedName>
</protein>
<organism evidence="2 3">
    <name type="scientific">Nitrosomonas nitrosa</name>
    <dbReference type="NCBI Taxonomy" id="52442"/>
    <lineage>
        <taxon>Bacteria</taxon>
        <taxon>Pseudomonadati</taxon>
        <taxon>Pseudomonadota</taxon>
        <taxon>Betaproteobacteria</taxon>
        <taxon>Nitrosomonadales</taxon>
        <taxon>Nitrosomonadaceae</taxon>
        <taxon>Nitrosomonas</taxon>
    </lineage>
</organism>
<evidence type="ECO:0000259" key="1">
    <source>
        <dbReference type="Pfam" id="PF05598"/>
    </source>
</evidence>
<dbReference type="InterPro" id="IPR008490">
    <property type="entry name" value="Transposase_InsH_N"/>
</dbReference>
<dbReference type="Proteomes" id="UP000601736">
    <property type="component" value="Unassembled WGS sequence"/>
</dbReference>
<dbReference type="RefSeq" id="WP_204799828.1">
    <property type="nucleotide sequence ID" value="NZ_CAJNAP010000014.1"/>
</dbReference>
<feature type="domain" description="Transposase InsH N-terminal" evidence="1">
    <location>
        <begin position="14"/>
        <end position="108"/>
    </location>
</feature>
<name>A0A8H9D935_9PROT</name>
<reference evidence="2" key="1">
    <citation type="submission" date="2021-02" db="EMBL/GenBank/DDBJ databases">
        <authorList>
            <person name="Han P."/>
        </authorList>
    </citation>
    <scope>NUCLEOTIDE SEQUENCE</scope>
    <source>
        <strain evidence="2">Nitrosomonas nitrosa 18-3D</strain>
    </source>
</reference>
<dbReference type="EMBL" id="CAJNAP010000014">
    <property type="protein sequence ID" value="CAE6506133.1"/>
    <property type="molecule type" value="Genomic_DNA"/>
</dbReference>
<comment type="caution">
    <text evidence="2">The sequence shown here is derived from an EMBL/GenBank/DDBJ whole genome shotgun (WGS) entry which is preliminary data.</text>
</comment>
<dbReference type="AlphaFoldDB" id="A0A8H9D935"/>
<evidence type="ECO:0000313" key="3">
    <source>
        <dbReference type="Proteomes" id="UP000601736"/>
    </source>
</evidence>
<dbReference type="Pfam" id="PF05598">
    <property type="entry name" value="DUF772"/>
    <property type="match status" value="1"/>
</dbReference>
<proteinExistence type="predicted"/>
<gene>
    <name evidence="2" type="ORF">NMYAN_210028</name>
</gene>
<dbReference type="PANTHER" id="PTHR35604:SF2">
    <property type="entry name" value="TRANSPOSASE INSH FOR INSERTION SEQUENCE ELEMENT IS5A-RELATED"/>
    <property type="match status" value="1"/>
</dbReference>
<evidence type="ECO:0000313" key="2">
    <source>
        <dbReference type="EMBL" id="CAE6506133.1"/>
    </source>
</evidence>
<accession>A0A8H9D935</accession>
<sequence length="141" mass="16420">MQLSFFDLDNRYAQLSKLNDPPEELNRIIDWNLFADLLAETTTKPRKSGAGRKPFDRVMLFEMLVLQRMNNLSDDRLEYQVRDRLSFMRFLGLDLAGVVPDAKTMWVFVIIQSLFIAKYMKEAEQCPISPSNDPSNNQEKP</sequence>
<dbReference type="PANTHER" id="PTHR35604">
    <property type="entry name" value="TRANSPOSASE INSH FOR INSERTION SEQUENCE ELEMENT IS5A-RELATED"/>
    <property type="match status" value="1"/>
</dbReference>